<accession>X1R0L8</accession>
<organism evidence="5">
    <name type="scientific">marine sediment metagenome</name>
    <dbReference type="NCBI Taxonomy" id="412755"/>
    <lineage>
        <taxon>unclassified sequences</taxon>
        <taxon>metagenomes</taxon>
        <taxon>ecological metagenomes</taxon>
    </lineage>
</organism>
<sequence length="100" mass="11022">MELVFGLFPVLAERKKQQAGTLSGGEQQMLATARGLMARPLMLMMDEASWGLAPILTTELFEAIKRVNEQTGTTILLVEQNVYKALSIASHAYVLERGNI</sequence>
<name>X1R0L8_9ZZZZ</name>
<evidence type="ECO:0000259" key="4">
    <source>
        <dbReference type="Pfam" id="PF00005"/>
    </source>
</evidence>
<evidence type="ECO:0000256" key="2">
    <source>
        <dbReference type="ARBA" id="ARBA00022448"/>
    </source>
</evidence>
<evidence type="ECO:0000256" key="3">
    <source>
        <dbReference type="ARBA" id="ARBA00022970"/>
    </source>
</evidence>
<dbReference type="GO" id="GO:0016887">
    <property type="term" value="F:ATP hydrolysis activity"/>
    <property type="evidence" value="ECO:0007669"/>
    <property type="project" value="InterPro"/>
</dbReference>
<dbReference type="Pfam" id="PF00005">
    <property type="entry name" value="ABC_tran"/>
    <property type="match status" value="1"/>
</dbReference>
<dbReference type="AlphaFoldDB" id="X1R0L8"/>
<reference evidence="5" key="1">
    <citation type="journal article" date="2014" name="Front. Microbiol.">
        <title>High frequency of phylogenetically diverse reductive dehalogenase-homologous genes in deep subseafloor sedimentary metagenomes.</title>
        <authorList>
            <person name="Kawai M."/>
            <person name="Futagami T."/>
            <person name="Toyoda A."/>
            <person name="Takaki Y."/>
            <person name="Nishi S."/>
            <person name="Hori S."/>
            <person name="Arai W."/>
            <person name="Tsubouchi T."/>
            <person name="Morono Y."/>
            <person name="Uchiyama I."/>
            <person name="Ito T."/>
            <person name="Fujiyama A."/>
            <person name="Inagaki F."/>
            <person name="Takami H."/>
        </authorList>
    </citation>
    <scope>NUCLEOTIDE SEQUENCE</scope>
    <source>
        <strain evidence="5">Expedition CK06-06</strain>
    </source>
</reference>
<keyword evidence="3" id="KW-0029">Amino-acid transport</keyword>
<dbReference type="EMBL" id="BARV01036721">
    <property type="protein sequence ID" value="GAI56645.1"/>
    <property type="molecule type" value="Genomic_DNA"/>
</dbReference>
<dbReference type="Gene3D" id="3.40.50.300">
    <property type="entry name" value="P-loop containing nucleotide triphosphate hydrolases"/>
    <property type="match status" value="1"/>
</dbReference>
<protein>
    <recommendedName>
        <fullName evidence="4">ABC transporter domain-containing protein</fullName>
    </recommendedName>
</protein>
<dbReference type="GO" id="GO:0015807">
    <property type="term" value="P:L-amino acid transport"/>
    <property type="evidence" value="ECO:0007669"/>
    <property type="project" value="TreeGrafter"/>
</dbReference>
<dbReference type="GO" id="GO:0005524">
    <property type="term" value="F:ATP binding"/>
    <property type="evidence" value="ECO:0007669"/>
    <property type="project" value="InterPro"/>
</dbReference>
<dbReference type="PANTHER" id="PTHR43820">
    <property type="entry name" value="HIGH-AFFINITY BRANCHED-CHAIN AMINO ACID TRANSPORT ATP-BINDING PROTEIN LIVF"/>
    <property type="match status" value="1"/>
</dbReference>
<proteinExistence type="inferred from homology"/>
<evidence type="ECO:0000256" key="1">
    <source>
        <dbReference type="ARBA" id="ARBA00005417"/>
    </source>
</evidence>
<keyword evidence="2" id="KW-0813">Transport</keyword>
<evidence type="ECO:0000313" key="5">
    <source>
        <dbReference type="EMBL" id="GAI56645.1"/>
    </source>
</evidence>
<comment type="caution">
    <text evidence="5">The sequence shown here is derived from an EMBL/GenBank/DDBJ whole genome shotgun (WGS) entry which is preliminary data.</text>
</comment>
<dbReference type="PANTHER" id="PTHR43820:SF4">
    <property type="entry name" value="HIGH-AFFINITY BRANCHED-CHAIN AMINO ACID TRANSPORT ATP-BINDING PROTEIN LIVF"/>
    <property type="match status" value="1"/>
</dbReference>
<feature type="domain" description="ABC transporter" evidence="4">
    <location>
        <begin position="12"/>
        <end position="48"/>
    </location>
</feature>
<dbReference type="SUPFAM" id="SSF52540">
    <property type="entry name" value="P-loop containing nucleoside triphosphate hydrolases"/>
    <property type="match status" value="1"/>
</dbReference>
<dbReference type="InterPro" id="IPR052156">
    <property type="entry name" value="BCAA_Transport_ATP-bd_LivF"/>
</dbReference>
<gene>
    <name evidence="5" type="ORF">S06H3_56987</name>
</gene>
<comment type="similarity">
    <text evidence="1">Belongs to the ABC transporter superfamily.</text>
</comment>
<dbReference type="GO" id="GO:0015658">
    <property type="term" value="F:branched-chain amino acid transmembrane transporter activity"/>
    <property type="evidence" value="ECO:0007669"/>
    <property type="project" value="TreeGrafter"/>
</dbReference>
<dbReference type="InterPro" id="IPR003439">
    <property type="entry name" value="ABC_transporter-like_ATP-bd"/>
</dbReference>
<dbReference type="InterPro" id="IPR027417">
    <property type="entry name" value="P-loop_NTPase"/>
</dbReference>
<feature type="non-terminal residue" evidence="5">
    <location>
        <position position="100"/>
    </location>
</feature>